<evidence type="ECO:0000256" key="1">
    <source>
        <dbReference type="ARBA" id="ARBA00008007"/>
    </source>
</evidence>
<organism evidence="3 4">
    <name type="scientific">Conchiformibius kuhniae</name>
    <dbReference type="NCBI Taxonomy" id="211502"/>
    <lineage>
        <taxon>Bacteria</taxon>
        <taxon>Pseudomonadati</taxon>
        <taxon>Pseudomonadota</taxon>
        <taxon>Betaproteobacteria</taxon>
        <taxon>Neisseriales</taxon>
        <taxon>Neisseriaceae</taxon>
        <taxon>Conchiformibius</taxon>
    </lineage>
</organism>
<dbReference type="Proteomes" id="UP000831534">
    <property type="component" value="Chromosome"/>
</dbReference>
<protein>
    <submittedName>
        <fullName evidence="3">Phosphoribosyltransferase family protein</fullName>
    </submittedName>
</protein>
<dbReference type="Pfam" id="PF00156">
    <property type="entry name" value="Pribosyltran"/>
    <property type="match status" value="1"/>
</dbReference>
<keyword evidence="3" id="KW-0808">Transferase</keyword>
<reference evidence="3" key="2">
    <citation type="submission" date="2024-09" db="EMBL/GenBank/DDBJ databases">
        <authorList>
            <person name="Veyrier F.J."/>
        </authorList>
    </citation>
    <scope>NUCLEOTIDE SEQUENCE</scope>
    <source>
        <strain evidence="3">17694</strain>
    </source>
</reference>
<dbReference type="PANTHER" id="PTHR47505">
    <property type="entry name" value="DNA UTILIZATION PROTEIN YHGH"/>
    <property type="match status" value="1"/>
</dbReference>
<keyword evidence="4" id="KW-1185">Reference proteome</keyword>
<dbReference type="KEGG" id="ckh:LVJ77_06545"/>
<gene>
    <name evidence="3" type="ORF">LVJ77_06545</name>
</gene>
<reference evidence="3" key="1">
    <citation type="journal article" date="2022" name="Res Sq">
        <title>Evolution of multicellular longitudinally dividing oral cavity symbionts (Neisseriaceae).</title>
        <authorList>
            <person name="Nyongesa S."/>
            <person name="Weber P."/>
            <person name="Bernet E."/>
            <person name="Pullido F."/>
            <person name="Nieckarz M."/>
            <person name="Delaby M."/>
            <person name="Nieves C."/>
            <person name="Viehboeck T."/>
            <person name="Krause N."/>
            <person name="Rivera-Millot A."/>
            <person name="Nakamura A."/>
            <person name="Vischer N."/>
            <person name="VanNieuwenhze M."/>
            <person name="Brun Y."/>
            <person name="Cava F."/>
            <person name="Bulgheresi S."/>
            <person name="Veyrier F."/>
        </authorList>
    </citation>
    <scope>NUCLEOTIDE SEQUENCE</scope>
    <source>
        <strain evidence="3">17694</strain>
    </source>
</reference>
<dbReference type="AlphaFoldDB" id="A0A8T9MSR8"/>
<dbReference type="RefSeq" id="WP_027009233.1">
    <property type="nucleotide sequence ID" value="NZ_CP091521.1"/>
</dbReference>
<evidence type="ECO:0000259" key="2">
    <source>
        <dbReference type="Pfam" id="PF00156"/>
    </source>
</evidence>
<keyword evidence="3" id="KW-0328">Glycosyltransferase</keyword>
<proteinExistence type="inferred from homology"/>
<dbReference type="EMBL" id="CP091521">
    <property type="protein sequence ID" value="UOP04124.1"/>
    <property type="molecule type" value="Genomic_DNA"/>
</dbReference>
<dbReference type="SUPFAM" id="SSF53271">
    <property type="entry name" value="PRTase-like"/>
    <property type="match status" value="1"/>
</dbReference>
<name>A0A8T9MSR8_9NEIS</name>
<evidence type="ECO:0000313" key="3">
    <source>
        <dbReference type="EMBL" id="UOP04124.1"/>
    </source>
</evidence>
<dbReference type="GO" id="GO:0016757">
    <property type="term" value="F:glycosyltransferase activity"/>
    <property type="evidence" value="ECO:0007669"/>
    <property type="project" value="UniProtKB-KW"/>
</dbReference>
<accession>A0A8T9MSR8</accession>
<dbReference type="Gene3D" id="3.40.50.2020">
    <property type="match status" value="1"/>
</dbReference>
<dbReference type="InterPro" id="IPR000836">
    <property type="entry name" value="PRTase_dom"/>
</dbReference>
<feature type="domain" description="Phosphoribosyltransferase" evidence="2">
    <location>
        <begin position="171"/>
        <end position="216"/>
    </location>
</feature>
<dbReference type="PANTHER" id="PTHR47505:SF1">
    <property type="entry name" value="DNA UTILIZATION PROTEIN YHGH"/>
    <property type="match status" value="1"/>
</dbReference>
<sequence length="227" mass="25412">MSLFRLFQSRICALCHDPAESGSLCAVCERHLLGLHGRTDCLCPRCFAYSAGGSVCPDCESEPPPLEAVWAGMRYEAPVPAMLHRWKHLGNGAMARAFWQIMRQTPPPWLAECDAVLAMPVSRVRRLERGFNQCDELAALIAAEYGLERLPHDAVLRQHRPPQSTLNRAERARNIRRVFRLNAHLAGKRIVLVDDVMTTGSTLYALAHTLNRGGAHTRVWVLAKNQN</sequence>
<evidence type="ECO:0000313" key="4">
    <source>
        <dbReference type="Proteomes" id="UP000831534"/>
    </source>
</evidence>
<dbReference type="CDD" id="cd06223">
    <property type="entry name" value="PRTases_typeI"/>
    <property type="match status" value="1"/>
</dbReference>
<comment type="similarity">
    <text evidence="1">Belongs to the ComF/GntX family.</text>
</comment>
<dbReference type="InterPro" id="IPR029057">
    <property type="entry name" value="PRTase-like"/>
</dbReference>
<dbReference type="InterPro" id="IPR051910">
    <property type="entry name" value="ComF/GntX_DNA_util-trans"/>
</dbReference>